<keyword evidence="9" id="KW-0807">Transducer</keyword>
<dbReference type="InterPro" id="IPR004117">
    <property type="entry name" value="7tm6_olfct_rcpt"/>
</dbReference>
<dbReference type="GO" id="GO:0005886">
    <property type="term" value="C:plasma membrane"/>
    <property type="evidence" value="ECO:0007669"/>
    <property type="project" value="UniProtKB-SubCell"/>
</dbReference>
<evidence type="ECO:0000256" key="8">
    <source>
        <dbReference type="ARBA" id="ARBA00023170"/>
    </source>
</evidence>
<evidence type="ECO:0000256" key="7">
    <source>
        <dbReference type="ARBA" id="ARBA00023136"/>
    </source>
</evidence>
<evidence type="ECO:0000256" key="10">
    <source>
        <dbReference type="SAM" id="Phobius"/>
    </source>
</evidence>
<evidence type="ECO:0000256" key="2">
    <source>
        <dbReference type="ARBA" id="ARBA00022475"/>
    </source>
</evidence>
<keyword evidence="3" id="KW-0716">Sensory transduction</keyword>
<keyword evidence="12" id="KW-1185">Reference proteome</keyword>
<feature type="transmembrane region" description="Helical" evidence="10">
    <location>
        <begin position="80"/>
        <end position="100"/>
    </location>
</feature>
<evidence type="ECO:0000256" key="6">
    <source>
        <dbReference type="ARBA" id="ARBA00022989"/>
    </source>
</evidence>
<dbReference type="EMBL" id="CAACVG010012814">
    <property type="protein sequence ID" value="VEN60883.1"/>
    <property type="molecule type" value="Genomic_DNA"/>
</dbReference>
<evidence type="ECO:0000313" key="12">
    <source>
        <dbReference type="Proteomes" id="UP000410492"/>
    </source>
</evidence>
<dbReference type="Proteomes" id="UP000410492">
    <property type="component" value="Unassembled WGS sequence"/>
</dbReference>
<evidence type="ECO:0000256" key="3">
    <source>
        <dbReference type="ARBA" id="ARBA00022606"/>
    </source>
</evidence>
<dbReference type="PANTHER" id="PTHR21137:SF35">
    <property type="entry name" value="ODORANT RECEPTOR 19A-RELATED"/>
    <property type="match status" value="1"/>
</dbReference>
<keyword evidence="2" id="KW-1003">Cell membrane</keyword>
<comment type="subcellular location">
    <subcellularLocation>
        <location evidence="1">Cell membrane</location>
        <topology evidence="1">Multi-pass membrane protein</topology>
    </subcellularLocation>
</comment>
<reference evidence="11 12" key="1">
    <citation type="submission" date="2019-01" db="EMBL/GenBank/DDBJ databases">
        <authorList>
            <person name="Sayadi A."/>
        </authorList>
    </citation>
    <scope>NUCLEOTIDE SEQUENCE [LARGE SCALE GENOMIC DNA]</scope>
</reference>
<dbReference type="GO" id="GO:0004984">
    <property type="term" value="F:olfactory receptor activity"/>
    <property type="evidence" value="ECO:0007669"/>
    <property type="project" value="InterPro"/>
</dbReference>
<feature type="transmembrane region" description="Helical" evidence="10">
    <location>
        <begin position="45"/>
        <end position="65"/>
    </location>
</feature>
<dbReference type="AlphaFoldDB" id="A0A653DL11"/>
<organism evidence="11 12">
    <name type="scientific">Callosobruchus maculatus</name>
    <name type="common">Southern cowpea weevil</name>
    <name type="synonym">Pulse bruchid</name>
    <dbReference type="NCBI Taxonomy" id="64391"/>
    <lineage>
        <taxon>Eukaryota</taxon>
        <taxon>Metazoa</taxon>
        <taxon>Ecdysozoa</taxon>
        <taxon>Arthropoda</taxon>
        <taxon>Hexapoda</taxon>
        <taxon>Insecta</taxon>
        <taxon>Pterygota</taxon>
        <taxon>Neoptera</taxon>
        <taxon>Endopterygota</taxon>
        <taxon>Coleoptera</taxon>
        <taxon>Polyphaga</taxon>
        <taxon>Cucujiformia</taxon>
        <taxon>Chrysomeloidea</taxon>
        <taxon>Chrysomelidae</taxon>
        <taxon>Bruchinae</taxon>
        <taxon>Bruchini</taxon>
        <taxon>Callosobruchus</taxon>
    </lineage>
</organism>
<evidence type="ECO:0000256" key="4">
    <source>
        <dbReference type="ARBA" id="ARBA00022692"/>
    </source>
</evidence>
<name>A0A653DL11_CALMS</name>
<keyword evidence="8" id="KW-0675">Receptor</keyword>
<protein>
    <recommendedName>
        <fullName evidence="13">Odorant receptor</fullName>
    </recommendedName>
</protein>
<keyword evidence="5" id="KW-0552">Olfaction</keyword>
<dbReference type="OrthoDB" id="6784258at2759"/>
<evidence type="ECO:0000256" key="5">
    <source>
        <dbReference type="ARBA" id="ARBA00022725"/>
    </source>
</evidence>
<dbReference type="PANTHER" id="PTHR21137">
    <property type="entry name" value="ODORANT RECEPTOR"/>
    <property type="match status" value="1"/>
</dbReference>
<keyword evidence="4 10" id="KW-0812">Transmembrane</keyword>
<dbReference type="Pfam" id="PF02949">
    <property type="entry name" value="7tm_6"/>
    <property type="match status" value="1"/>
</dbReference>
<dbReference type="GO" id="GO:0007165">
    <property type="term" value="P:signal transduction"/>
    <property type="evidence" value="ECO:0007669"/>
    <property type="project" value="UniProtKB-KW"/>
</dbReference>
<keyword evidence="6 10" id="KW-1133">Transmembrane helix</keyword>
<evidence type="ECO:0008006" key="13">
    <source>
        <dbReference type="Google" id="ProtNLM"/>
    </source>
</evidence>
<sequence>MFFKKTEVVELLETMRANFWTIGTVEDSEIKKVYIRYHKILKYKCLFYITIYLSTVISFFVGPILSEGEVLSYECYRPPWISYYQLLCLVNICGMYCTLFTMIPVDMLFMSIITLTTVQFVLLNAELQNVIQHDIEGEDVDKRLRNCIEHHCFLLNFMRQINQVFSVRLVLFFGIILITMCLEMYRSTCPDSDWKTFAESILYTTSG</sequence>
<evidence type="ECO:0000256" key="9">
    <source>
        <dbReference type="ARBA" id="ARBA00023224"/>
    </source>
</evidence>
<evidence type="ECO:0000256" key="1">
    <source>
        <dbReference type="ARBA" id="ARBA00004651"/>
    </source>
</evidence>
<proteinExistence type="predicted"/>
<evidence type="ECO:0000313" key="11">
    <source>
        <dbReference type="EMBL" id="VEN60883.1"/>
    </source>
</evidence>
<keyword evidence="7 10" id="KW-0472">Membrane</keyword>
<feature type="transmembrane region" description="Helical" evidence="10">
    <location>
        <begin position="165"/>
        <end position="185"/>
    </location>
</feature>
<accession>A0A653DL11</accession>
<dbReference type="GO" id="GO:0005549">
    <property type="term" value="F:odorant binding"/>
    <property type="evidence" value="ECO:0007669"/>
    <property type="project" value="InterPro"/>
</dbReference>
<gene>
    <name evidence="11" type="ORF">CALMAC_LOCUS18439</name>
</gene>